<dbReference type="Proteomes" id="UP001228581">
    <property type="component" value="Unassembled WGS sequence"/>
</dbReference>
<proteinExistence type="inferred from homology"/>
<dbReference type="InterPro" id="IPR012337">
    <property type="entry name" value="RNaseH-like_sf"/>
</dbReference>
<keyword evidence="3" id="KW-0238">DNA-binding</keyword>
<accession>A0ABT7CYF1</accession>
<comment type="caution">
    <text evidence="7">The sequence shown here is derived from an EMBL/GenBank/DDBJ whole genome shotgun (WGS) entry which is preliminary data.</text>
</comment>
<evidence type="ECO:0000256" key="5">
    <source>
        <dbReference type="SAM" id="Phobius"/>
    </source>
</evidence>
<organism evidence="7 8">
    <name type="scientific">Xanthocytophaga flava</name>
    <dbReference type="NCBI Taxonomy" id="3048013"/>
    <lineage>
        <taxon>Bacteria</taxon>
        <taxon>Pseudomonadati</taxon>
        <taxon>Bacteroidota</taxon>
        <taxon>Cytophagia</taxon>
        <taxon>Cytophagales</taxon>
        <taxon>Rhodocytophagaceae</taxon>
        <taxon>Xanthocytophaga</taxon>
    </lineage>
</organism>
<keyword evidence="4" id="KW-0233">DNA recombination</keyword>
<reference evidence="7 8" key="1">
    <citation type="submission" date="2023-05" db="EMBL/GenBank/DDBJ databases">
        <authorList>
            <person name="Zhang X."/>
        </authorList>
    </citation>
    <scope>NUCLEOTIDE SEQUENCE [LARGE SCALE GENOMIC DNA]</scope>
    <source>
        <strain evidence="7 8">DM2B3-1</strain>
    </source>
</reference>
<protein>
    <submittedName>
        <fullName evidence="7">IS4 family transposase</fullName>
    </submittedName>
</protein>
<evidence type="ECO:0000256" key="3">
    <source>
        <dbReference type="ARBA" id="ARBA00023125"/>
    </source>
</evidence>
<keyword evidence="5" id="KW-0812">Transmembrane</keyword>
<dbReference type="Gene3D" id="3.90.350.10">
    <property type="entry name" value="Transposase Inhibitor Protein From Tn5, Chain A, domain 1"/>
    <property type="match status" value="1"/>
</dbReference>
<evidence type="ECO:0000256" key="1">
    <source>
        <dbReference type="ARBA" id="ARBA00010075"/>
    </source>
</evidence>
<sequence length="318" mass="37678">MGAVEYDFLSGSFSCLEDDGWARSDQTFNNASRVDKDVDKGDLILKDLGFYQVPFFRELHQKGAYFISRLRAGSSLYNQEKRMDLASLIKDNANDYSLQEYSVSIGNNKKERSDLGPVRLILEKVPTAVYEQKMKRTKTLCASKGKQPSKEQVLWNQYNIFITNVPPILLSVGQVRSLYRLRWQIELLFKAWKSIFQIDQVKPMQLYRFQCLLWGALILVLMFMPLICFFKHHFWQEKQREVSEWKMLLWLKTHIRLLVFSIWRKTKSYLAFARKVYKQIVKDGLKEKRKNEKRFDSRLPFEILLLLSLTAMSYMIQF</sequence>
<evidence type="ECO:0000256" key="4">
    <source>
        <dbReference type="ARBA" id="ARBA00023172"/>
    </source>
</evidence>
<keyword evidence="8" id="KW-1185">Reference proteome</keyword>
<dbReference type="PANTHER" id="PTHR33258">
    <property type="entry name" value="TRANSPOSASE INSL FOR INSERTION SEQUENCE ELEMENT IS186A-RELATED"/>
    <property type="match status" value="1"/>
</dbReference>
<dbReference type="InterPro" id="IPR047952">
    <property type="entry name" value="Transpos_IS4"/>
</dbReference>
<name>A0ABT7CYF1_9BACT</name>
<evidence type="ECO:0000313" key="8">
    <source>
        <dbReference type="Proteomes" id="UP001228581"/>
    </source>
</evidence>
<keyword evidence="5" id="KW-0472">Membrane</keyword>
<dbReference type="EMBL" id="JASJOT010000059">
    <property type="protein sequence ID" value="MDJ1498782.1"/>
    <property type="molecule type" value="Genomic_DNA"/>
</dbReference>
<dbReference type="RefSeq" id="WP_314005552.1">
    <property type="nucleotide sequence ID" value="NZ_JASJOT010000059.1"/>
</dbReference>
<dbReference type="SUPFAM" id="SSF53098">
    <property type="entry name" value="Ribonuclease H-like"/>
    <property type="match status" value="1"/>
</dbReference>
<feature type="transmembrane region" description="Helical" evidence="5">
    <location>
        <begin position="299"/>
        <end position="316"/>
    </location>
</feature>
<evidence type="ECO:0000256" key="2">
    <source>
        <dbReference type="ARBA" id="ARBA00022578"/>
    </source>
</evidence>
<gene>
    <name evidence="7" type="ORF">QNI19_37980</name>
</gene>
<dbReference type="NCBIfam" id="NF033592">
    <property type="entry name" value="transpos_IS4_1"/>
    <property type="match status" value="1"/>
</dbReference>
<feature type="domain" description="Transposase IS4-like" evidence="6">
    <location>
        <begin position="37"/>
        <end position="220"/>
    </location>
</feature>
<keyword evidence="5" id="KW-1133">Transmembrane helix</keyword>
<evidence type="ECO:0000259" key="6">
    <source>
        <dbReference type="Pfam" id="PF01609"/>
    </source>
</evidence>
<dbReference type="PANTHER" id="PTHR33258:SF1">
    <property type="entry name" value="TRANSPOSASE INSL FOR INSERTION SEQUENCE ELEMENT IS186A-RELATED"/>
    <property type="match status" value="1"/>
</dbReference>
<comment type="similarity">
    <text evidence="1">Belongs to the transposase 11 family.</text>
</comment>
<feature type="transmembrane region" description="Helical" evidence="5">
    <location>
        <begin position="212"/>
        <end position="230"/>
    </location>
</feature>
<dbReference type="InterPro" id="IPR002559">
    <property type="entry name" value="Transposase_11"/>
</dbReference>
<evidence type="ECO:0000313" key="7">
    <source>
        <dbReference type="EMBL" id="MDJ1498782.1"/>
    </source>
</evidence>
<dbReference type="Pfam" id="PF01609">
    <property type="entry name" value="DDE_Tnp_1"/>
    <property type="match status" value="1"/>
</dbReference>
<keyword evidence="2" id="KW-0815">Transposition</keyword>